<name>A0ABD6E7S6_9BILA</name>
<evidence type="ECO:0000313" key="3">
    <source>
        <dbReference type="Proteomes" id="UP001608902"/>
    </source>
</evidence>
<dbReference type="AlphaFoldDB" id="A0ABD6E7S6"/>
<dbReference type="Gene3D" id="3.30.710.10">
    <property type="entry name" value="Potassium Channel Kv1.1, Chain A"/>
    <property type="match status" value="1"/>
</dbReference>
<gene>
    <name evidence="2" type="ORF">AB6A40_000138</name>
</gene>
<evidence type="ECO:0008006" key="4">
    <source>
        <dbReference type="Google" id="ProtNLM"/>
    </source>
</evidence>
<protein>
    <recommendedName>
        <fullName evidence="4">BTB domain-containing protein</fullName>
    </recommendedName>
</protein>
<organism evidence="2 3">
    <name type="scientific">Gnathostoma spinigerum</name>
    <dbReference type="NCBI Taxonomy" id="75299"/>
    <lineage>
        <taxon>Eukaryota</taxon>
        <taxon>Metazoa</taxon>
        <taxon>Ecdysozoa</taxon>
        <taxon>Nematoda</taxon>
        <taxon>Chromadorea</taxon>
        <taxon>Rhabditida</taxon>
        <taxon>Spirurina</taxon>
        <taxon>Gnathostomatomorpha</taxon>
        <taxon>Gnathostomatoidea</taxon>
        <taxon>Gnathostomatidae</taxon>
        <taxon>Gnathostoma</taxon>
    </lineage>
</organism>
<dbReference type="InterPro" id="IPR011333">
    <property type="entry name" value="SKP1/BTB/POZ_sf"/>
</dbReference>
<evidence type="ECO:0000256" key="1">
    <source>
        <dbReference type="SAM" id="MobiDB-lite"/>
    </source>
</evidence>
<evidence type="ECO:0000313" key="2">
    <source>
        <dbReference type="EMBL" id="MFH4973429.1"/>
    </source>
</evidence>
<dbReference type="SUPFAM" id="SSF54695">
    <property type="entry name" value="POZ domain"/>
    <property type="match status" value="1"/>
</dbReference>
<proteinExistence type="predicted"/>
<keyword evidence="3" id="KW-1185">Reference proteome</keyword>
<feature type="region of interest" description="Disordered" evidence="1">
    <location>
        <begin position="1"/>
        <end position="32"/>
    </location>
</feature>
<feature type="compositionally biased region" description="Basic residues" evidence="1">
    <location>
        <begin position="8"/>
        <end position="22"/>
    </location>
</feature>
<comment type="caution">
    <text evidence="2">The sequence shown here is derived from an EMBL/GenBank/DDBJ whole genome shotgun (WGS) entry which is preliminary data.</text>
</comment>
<feature type="region of interest" description="Disordered" evidence="1">
    <location>
        <begin position="250"/>
        <end position="279"/>
    </location>
</feature>
<accession>A0ABD6E7S6</accession>
<dbReference type="EMBL" id="JBGFUD010000032">
    <property type="protein sequence ID" value="MFH4973429.1"/>
    <property type="molecule type" value="Genomic_DNA"/>
</dbReference>
<dbReference type="Proteomes" id="UP001608902">
    <property type="component" value="Unassembled WGS sequence"/>
</dbReference>
<reference evidence="2 3" key="1">
    <citation type="submission" date="2024-08" db="EMBL/GenBank/DDBJ databases">
        <title>Gnathostoma spinigerum genome.</title>
        <authorList>
            <person name="Gonzalez-Bertolin B."/>
            <person name="Monzon S."/>
            <person name="Zaballos A."/>
            <person name="Jimenez P."/>
            <person name="Dekumyoy P."/>
            <person name="Varona S."/>
            <person name="Cuesta I."/>
            <person name="Sumanam S."/>
            <person name="Adisakwattana P."/>
            <person name="Gasser R.B."/>
            <person name="Hernandez-Gonzalez A."/>
            <person name="Young N.D."/>
            <person name="Perteguer M.J."/>
        </authorList>
    </citation>
    <scope>NUCLEOTIDE SEQUENCE [LARGE SCALE GENOMIC DNA]</scope>
    <source>
        <strain evidence="2">AL3</strain>
        <tissue evidence="2">Liver</tissue>
    </source>
</reference>
<feature type="compositionally biased region" description="Polar residues" evidence="1">
    <location>
        <begin position="250"/>
        <end position="260"/>
    </location>
</feature>
<sequence length="589" mass="67466">MAQYIKKMMNRAKSRSKSPVKHKASDNWSHPNTADTRPYNCFPIHCAPDYDPNPFEIHYNEMMQRIAPRLYADQSTSKVPQLVSDDNFAPQPSLIPDCTTVPSTYDDFVINDYPQCVDQPEPMEIPQTVINHSAPPYIRNREINEWAEVNQYFSPEVETNPFRNQEPSPLPRHIDFQPISELTTDSQVAKEVGSDFRLTDQQTNDHLRSLNNDIVTNQMAPVSLHVRQFDHHSNQSICSQRRSECESMATMSTRPRSTSPVKAPRFVDGGHERQSRSKSPVKRVIPILHTIDYLSDHCQSEGCSASIIVQDTRFLVCKNQMSHVSEYFRSLFMVTKTVSGGIHQNSLDEFAIVVSSFKYPPPPTQFKWFLDCTILLPVPRDVSDDTLETLMRLSKRFRARGLEMRCSRYIQENVSRKTPMVALCWLNWILKHKFDQNTHDACLPYVARASLSSLEKNRAMIAEGLLADILAAKLRTLYDQTVNVFRTIHGMDHFSIELDRCPQCGRMKEQTKIRVFAIPCRRLVGCERCIRDLTCRIVNVDGKMQAFFKCAHGLTALNDTAEECQCQAIVLAAHLSHVNLDRPFNKPSE</sequence>